<dbReference type="InterPro" id="IPR027417">
    <property type="entry name" value="P-loop_NTPase"/>
</dbReference>
<sequence length="156" mass="17482">MGKEEEHINILFIGHIDSGESKATGHLIYKCGVIDKDTTEKFEKEVAKMGKGSFKYAWDLDKLNIQHEHGITLNISLWKFETSKYYGTIIDAPGFIKNMIIGTWLADCAVIIGTADIGSNLSCILTVAQMLSEIPIAKNTVTYNTYDEPRKMKFNS</sequence>
<dbReference type="Proteomes" id="UP000228934">
    <property type="component" value="Unassembled WGS sequence"/>
</dbReference>
<dbReference type="Pfam" id="PF00009">
    <property type="entry name" value="GTP_EFTU"/>
    <property type="match status" value="1"/>
</dbReference>
<dbReference type="FunFam" id="3.40.50.300:FF:001283">
    <property type="entry name" value="Eukaryotic translation elongation factor 1 alpha 1"/>
    <property type="match status" value="1"/>
</dbReference>
<keyword evidence="2" id="KW-0342">GTP-binding</keyword>
<dbReference type="GO" id="GO:0003924">
    <property type="term" value="F:GTPase activity"/>
    <property type="evidence" value="ECO:0007669"/>
    <property type="project" value="InterPro"/>
</dbReference>
<gene>
    <name evidence="4" type="ORF">AB205_0099660</name>
</gene>
<dbReference type="EMBL" id="KV925301">
    <property type="protein sequence ID" value="PIO37306.1"/>
    <property type="molecule type" value="Genomic_DNA"/>
</dbReference>
<dbReference type="InterPro" id="IPR000795">
    <property type="entry name" value="T_Tr_GTP-bd_dom"/>
</dbReference>
<dbReference type="AlphaFoldDB" id="A0A2G9SB11"/>
<evidence type="ECO:0000259" key="3">
    <source>
        <dbReference type="Pfam" id="PF00009"/>
    </source>
</evidence>
<dbReference type="SUPFAM" id="SSF52540">
    <property type="entry name" value="P-loop containing nucleoside triphosphate hydrolases"/>
    <property type="match status" value="1"/>
</dbReference>
<organism evidence="4 5">
    <name type="scientific">Aquarana catesbeiana</name>
    <name type="common">American bullfrog</name>
    <name type="synonym">Rana catesbeiana</name>
    <dbReference type="NCBI Taxonomy" id="8400"/>
    <lineage>
        <taxon>Eukaryota</taxon>
        <taxon>Metazoa</taxon>
        <taxon>Chordata</taxon>
        <taxon>Craniata</taxon>
        <taxon>Vertebrata</taxon>
        <taxon>Euteleostomi</taxon>
        <taxon>Amphibia</taxon>
        <taxon>Batrachia</taxon>
        <taxon>Anura</taxon>
        <taxon>Neobatrachia</taxon>
        <taxon>Ranoidea</taxon>
        <taxon>Ranidae</taxon>
        <taxon>Aquarana</taxon>
    </lineage>
</organism>
<dbReference type="OrthoDB" id="342024at2759"/>
<dbReference type="PANTHER" id="PTHR23115">
    <property type="entry name" value="TRANSLATION FACTOR"/>
    <property type="match status" value="1"/>
</dbReference>
<keyword evidence="5" id="KW-1185">Reference proteome</keyword>
<protein>
    <recommendedName>
        <fullName evidence="3">Tr-type G domain-containing protein</fullName>
    </recommendedName>
</protein>
<evidence type="ECO:0000313" key="5">
    <source>
        <dbReference type="Proteomes" id="UP000228934"/>
    </source>
</evidence>
<proteinExistence type="predicted"/>
<keyword evidence="1" id="KW-0547">Nucleotide-binding</keyword>
<feature type="domain" description="Tr-type G" evidence="3">
    <location>
        <begin position="5"/>
        <end position="124"/>
    </location>
</feature>
<reference evidence="5" key="1">
    <citation type="journal article" date="2017" name="Nat. Commun.">
        <title>The North American bullfrog draft genome provides insight into hormonal regulation of long noncoding RNA.</title>
        <authorList>
            <person name="Hammond S.A."/>
            <person name="Warren R.L."/>
            <person name="Vandervalk B.P."/>
            <person name="Kucuk E."/>
            <person name="Khan H."/>
            <person name="Gibb E.A."/>
            <person name="Pandoh P."/>
            <person name="Kirk H."/>
            <person name="Zhao Y."/>
            <person name="Jones M."/>
            <person name="Mungall A.J."/>
            <person name="Coope R."/>
            <person name="Pleasance S."/>
            <person name="Moore R.A."/>
            <person name="Holt R.A."/>
            <person name="Round J.M."/>
            <person name="Ohora S."/>
            <person name="Walle B.V."/>
            <person name="Veldhoen N."/>
            <person name="Helbing C.C."/>
            <person name="Birol I."/>
        </authorList>
    </citation>
    <scope>NUCLEOTIDE SEQUENCE [LARGE SCALE GENOMIC DNA]</scope>
</reference>
<name>A0A2G9SB11_AQUCT</name>
<evidence type="ECO:0000313" key="4">
    <source>
        <dbReference type="EMBL" id="PIO37306.1"/>
    </source>
</evidence>
<dbReference type="GO" id="GO:0005525">
    <property type="term" value="F:GTP binding"/>
    <property type="evidence" value="ECO:0007669"/>
    <property type="project" value="UniProtKB-KW"/>
</dbReference>
<dbReference type="InterPro" id="IPR050100">
    <property type="entry name" value="TRAFAC_GTPase_members"/>
</dbReference>
<evidence type="ECO:0000256" key="1">
    <source>
        <dbReference type="ARBA" id="ARBA00022741"/>
    </source>
</evidence>
<dbReference type="Gene3D" id="3.40.50.300">
    <property type="entry name" value="P-loop containing nucleotide triphosphate hydrolases"/>
    <property type="match status" value="1"/>
</dbReference>
<accession>A0A2G9SB11</accession>
<evidence type="ECO:0000256" key="2">
    <source>
        <dbReference type="ARBA" id="ARBA00023134"/>
    </source>
</evidence>
<dbReference type="PRINTS" id="PR00315">
    <property type="entry name" value="ELONGATNFCT"/>
</dbReference>